<evidence type="ECO:0000313" key="3">
    <source>
        <dbReference type="Proteomes" id="UP000237983"/>
    </source>
</evidence>
<dbReference type="AlphaFoldDB" id="A0A2T0VIJ8"/>
<dbReference type="RefSeq" id="WP_181243118.1">
    <property type="nucleotide sequence ID" value="NZ_PVTL01000001.1"/>
</dbReference>
<evidence type="ECO:0000259" key="1">
    <source>
        <dbReference type="Pfam" id="PF25355"/>
    </source>
</evidence>
<dbReference type="Proteomes" id="UP000237983">
    <property type="component" value="Unassembled WGS sequence"/>
</dbReference>
<accession>A0A2T0VIJ8</accession>
<dbReference type="EMBL" id="PVTL01000001">
    <property type="protein sequence ID" value="PRY70049.1"/>
    <property type="molecule type" value="Genomic_DNA"/>
</dbReference>
<evidence type="ECO:0000313" key="2">
    <source>
        <dbReference type="EMBL" id="PRY70049.1"/>
    </source>
</evidence>
<gene>
    <name evidence="2" type="ORF">B0I08_101171</name>
</gene>
<name>A0A2T0VIJ8_9MICO</name>
<proteinExistence type="predicted"/>
<dbReference type="InterPro" id="IPR057204">
    <property type="entry name" value="DUF7882"/>
</dbReference>
<reference evidence="2 3" key="1">
    <citation type="submission" date="2018-03" db="EMBL/GenBank/DDBJ databases">
        <title>Genomic Encyclopedia of Type Strains, Phase III (KMG-III): the genomes of soil and plant-associated and newly described type strains.</title>
        <authorList>
            <person name="Whitman W."/>
        </authorList>
    </citation>
    <scope>NUCLEOTIDE SEQUENCE [LARGE SCALE GENOMIC DNA]</scope>
    <source>
        <strain evidence="2 3">CGMCC 1.12484</strain>
    </source>
</reference>
<organism evidence="2 3">
    <name type="scientific">Glaciihabitans tibetensis</name>
    <dbReference type="NCBI Taxonomy" id="1266600"/>
    <lineage>
        <taxon>Bacteria</taxon>
        <taxon>Bacillati</taxon>
        <taxon>Actinomycetota</taxon>
        <taxon>Actinomycetes</taxon>
        <taxon>Micrococcales</taxon>
        <taxon>Microbacteriaceae</taxon>
        <taxon>Glaciihabitans</taxon>
    </lineage>
</organism>
<feature type="domain" description="DUF7882" evidence="1">
    <location>
        <begin position="1"/>
        <end position="97"/>
    </location>
</feature>
<dbReference type="Pfam" id="PF25355">
    <property type="entry name" value="DUF7882"/>
    <property type="match status" value="1"/>
</dbReference>
<sequence length="109" mass="12416">MGKILYGDSGVEIVFDDRDMAHLQLVIGAKLRRRESFFFSWKDDPSVGDGRSSIWIDAAIPLYFKYFGSKQPTINREWLELLTLSANSAQGMQFMDEPHGNSDPNKQKS</sequence>
<keyword evidence="3" id="KW-1185">Reference proteome</keyword>
<comment type="caution">
    <text evidence="2">The sequence shown here is derived from an EMBL/GenBank/DDBJ whole genome shotgun (WGS) entry which is preliminary data.</text>
</comment>
<protein>
    <recommendedName>
        <fullName evidence="1">DUF7882 domain-containing protein</fullName>
    </recommendedName>
</protein>